<dbReference type="PROSITE" id="PS51063">
    <property type="entry name" value="HTH_CRP_2"/>
    <property type="match status" value="1"/>
</dbReference>
<keyword evidence="7" id="KW-1185">Reference proteome</keyword>
<dbReference type="CDD" id="cd00038">
    <property type="entry name" value="CAP_ED"/>
    <property type="match status" value="1"/>
</dbReference>
<dbReference type="InterPro" id="IPR036390">
    <property type="entry name" value="WH_DNA-bd_sf"/>
</dbReference>
<dbReference type="EMBL" id="CP003349">
    <property type="protein sequence ID" value="AFD06474.1"/>
    <property type="molecule type" value="Genomic_DNA"/>
</dbReference>
<evidence type="ECO:0000259" key="5">
    <source>
        <dbReference type="PROSITE" id="PS51063"/>
    </source>
</evidence>
<dbReference type="Gene3D" id="2.60.120.10">
    <property type="entry name" value="Jelly Rolls"/>
    <property type="match status" value="1"/>
</dbReference>
<dbReference type="HOGENOM" id="CLU_075053_0_3_10"/>
<dbReference type="InterPro" id="IPR036388">
    <property type="entry name" value="WH-like_DNA-bd_sf"/>
</dbReference>
<name>H8KTL6_SOLCM</name>
<dbReference type="SMART" id="SM00419">
    <property type="entry name" value="HTH_CRP"/>
    <property type="match status" value="1"/>
</dbReference>
<dbReference type="STRING" id="929556.Solca_1388"/>
<dbReference type="InterPro" id="IPR012318">
    <property type="entry name" value="HTH_CRP"/>
</dbReference>
<dbReference type="Proteomes" id="UP000007590">
    <property type="component" value="Chromosome"/>
</dbReference>
<dbReference type="Pfam" id="PF00027">
    <property type="entry name" value="cNMP_binding"/>
    <property type="match status" value="1"/>
</dbReference>
<evidence type="ECO:0000256" key="3">
    <source>
        <dbReference type="ARBA" id="ARBA00023163"/>
    </source>
</evidence>
<dbReference type="GO" id="GO:0005829">
    <property type="term" value="C:cytosol"/>
    <property type="evidence" value="ECO:0007669"/>
    <property type="project" value="TreeGrafter"/>
</dbReference>
<gene>
    <name evidence="6" type="ordered locus">Solca_1388</name>
</gene>
<evidence type="ECO:0000313" key="6">
    <source>
        <dbReference type="EMBL" id="AFD06474.1"/>
    </source>
</evidence>
<dbReference type="InterPro" id="IPR000595">
    <property type="entry name" value="cNMP-bd_dom"/>
</dbReference>
<reference evidence="6" key="1">
    <citation type="submission" date="2012-02" db="EMBL/GenBank/DDBJ databases">
        <title>The complete genome of Solitalea canadensis DSM 3403.</title>
        <authorList>
            <consortium name="US DOE Joint Genome Institute (JGI-PGF)"/>
            <person name="Lucas S."/>
            <person name="Copeland A."/>
            <person name="Lapidus A."/>
            <person name="Glavina del Rio T."/>
            <person name="Dalin E."/>
            <person name="Tice H."/>
            <person name="Bruce D."/>
            <person name="Goodwin L."/>
            <person name="Pitluck S."/>
            <person name="Peters L."/>
            <person name="Ovchinnikova G."/>
            <person name="Lu M."/>
            <person name="Kyrpides N."/>
            <person name="Mavromatis K."/>
            <person name="Ivanova N."/>
            <person name="Brettin T."/>
            <person name="Detter J.C."/>
            <person name="Han C."/>
            <person name="Larimer F."/>
            <person name="Land M."/>
            <person name="Hauser L."/>
            <person name="Markowitz V."/>
            <person name="Cheng J.-F."/>
            <person name="Hugenholtz P."/>
            <person name="Woyke T."/>
            <person name="Wu D."/>
            <person name="Spring S."/>
            <person name="Schroeder M."/>
            <person name="Kopitz M."/>
            <person name="Brambilla E."/>
            <person name="Klenk H.-P."/>
            <person name="Eisen J.A."/>
        </authorList>
    </citation>
    <scope>NUCLEOTIDE SEQUENCE</scope>
    <source>
        <strain evidence="6">DSM 3403</strain>
    </source>
</reference>
<keyword evidence="2" id="KW-0238">DNA-binding</keyword>
<dbReference type="KEGG" id="scn:Solca_1388"/>
<dbReference type="PROSITE" id="PS50042">
    <property type="entry name" value="CNMP_BINDING_3"/>
    <property type="match status" value="1"/>
</dbReference>
<keyword evidence="1" id="KW-0805">Transcription regulation</keyword>
<dbReference type="SUPFAM" id="SSF51206">
    <property type="entry name" value="cAMP-binding domain-like"/>
    <property type="match status" value="1"/>
</dbReference>
<dbReference type="PANTHER" id="PTHR24567">
    <property type="entry name" value="CRP FAMILY TRANSCRIPTIONAL REGULATORY PROTEIN"/>
    <property type="match status" value="1"/>
</dbReference>
<proteinExistence type="predicted"/>
<keyword evidence="3" id="KW-0804">Transcription</keyword>
<dbReference type="AlphaFoldDB" id="H8KTL6"/>
<evidence type="ECO:0000259" key="4">
    <source>
        <dbReference type="PROSITE" id="PS50042"/>
    </source>
</evidence>
<dbReference type="PRINTS" id="PR00034">
    <property type="entry name" value="HTHCRP"/>
</dbReference>
<dbReference type="SMART" id="SM00100">
    <property type="entry name" value="cNMP"/>
    <property type="match status" value="1"/>
</dbReference>
<feature type="domain" description="Cyclic nucleotide-binding" evidence="4">
    <location>
        <begin position="39"/>
        <end position="142"/>
    </location>
</feature>
<dbReference type="eggNOG" id="COG0664">
    <property type="taxonomic scope" value="Bacteria"/>
</dbReference>
<accession>H8KTL6</accession>
<dbReference type="Pfam" id="PF13545">
    <property type="entry name" value="HTH_Crp_2"/>
    <property type="match status" value="1"/>
</dbReference>
<dbReference type="GO" id="GO:0003677">
    <property type="term" value="F:DNA binding"/>
    <property type="evidence" value="ECO:0007669"/>
    <property type="project" value="UniProtKB-KW"/>
</dbReference>
<dbReference type="Gene3D" id="1.10.10.10">
    <property type="entry name" value="Winged helix-like DNA-binding domain superfamily/Winged helix DNA-binding domain"/>
    <property type="match status" value="1"/>
</dbReference>
<dbReference type="PANTHER" id="PTHR24567:SF74">
    <property type="entry name" value="HTH-TYPE TRANSCRIPTIONAL REGULATOR ARCR"/>
    <property type="match status" value="1"/>
</dbReference>
<protein>
    <submittedName>
        <fullName evidence="6">cAMP-binding protein</fullName>
    </submittedName>
</protein>
<evidence type="ECO:0000313" key="7">
    <source>
        <dbReference type="Proteomes" id="UP000007590"/>
    </source>
</evidence>
<dbReference type="InterPro" id="IPR018490">
    <property type="entry name" value="cNMP-bd_dom_sf"/>
</dbReference>
<dbReference type="InterPro" id="IPR014710">
    <property type="entry name" value="RmlC-like_jellyroll"/>
</dbReference>
<dbReference type="SUPFAM" id="SSF46785">
    <property type="entry name" value="Winged helix' DNA-binding domain"/>
    <property type="match status" value="1"/>
</dbReference>
<feature type="domain" description="HTH crp-type" evidence="5">
    <location>
        <begin position="173"/>
        <end position="245"/>
    </location>
</feature>
<evidence type="ECO:0000256" key="1">
    <source>
        <dbReference type="ARBA" id="ARBA00023015"/>
    </source>
</evidence>
<organism evidence="6 7">
    <name type="scientific">Solitalea canadensis (strain ATCC 29591 / DSM 3403 / JCM 21819 / LMG 8368 / NBRC 15130 / NCIMB 12057 / USAM 9D)</name>
    <name type="common">Flexibacter canadensis</name>
    <dbReference type="NCBI Taxonomy" id="929556"/>
    <lineage>
        <taxon>Bacteria</taxon>
        <taxon>Pseudomonadati</taxon>
        <taxon>Bacteroidota</taxon>
        <taxon>Sphingobacteriia</taxon>
        <taxon>Sphingobacteriales</taxon>
        <taxon>Sphingobacteriaceae</taxon>
        <taxon>Solitalea</taxon>
    </lineage>
</organism>
<sequence>MQNSVSVSLLDNVKASLIMAKKHTDHFSCITCQYRKDSVFCGLRENELAKIDSHKGHITYNKGEEIFIEGDRPHGIYCIHGGKVKLSKHGEFGKEQIVRFAKESDVIGYRALLGNEMYDCSAVALEQTEVCFVPKSDFFEIFDNSASLSGNMVKLLTLDLKRAENKLTDIAQKPVRERIAETILVLKETFGEDIETGCIKVVLSREEIANMAGTATETAIRLLSELKTDALIEFVGKKIKIVNKKELLRRANLYN</sequence>
<dbReference type="GO" id="GO:0003700">
    <property type="term" value="F:DNA-binding transcription factor activity"/>
    <property type="evidence" value="ECO:0007669"/>
    <property type="project" value="TreeGrafter"/>
</dbReference>
<dbReference type="InterPro" id="IPR050397">
    <property type="entry name" value="Env_Response_Regulators"/>
</dbReference>
<evidence type="ECO:0000256" key="2">
    <source>
        <dbReference type="ARBA" id="ARBA00023125"/>
    </source>
</evidence>